<dbReference type="InterPro" id="IPR000522">
    <property type="entry name" value="ABC_transptr_permease_BtuC"/>
</dbReference>
<feature type="transmembrane region" description="Helical" evidence="8">
    <location>
        <begin position="146"/>
        <end position="167"/>
    </location>
</feature>
<evidence type="ECO:0000256" key="5">
    <source>
        <dbReference type="ARBA" id="ARBA00022692"/>
    </source>
</evidence>
<evidence type="ECO:0000256" key="3">
    <source>
        <dbReference type="ARBA" id="ARBA00022448"/>
    </source>
</evidence>
<evidence type="ECO:0000256" key="6">
    <source>
        <dbReference type="ARBA" id="ARBA00022989"/>
    </source>
</evidence>
<dbReference type="RefSeq" id="WP_131415171.1">
    <property type="nucleotide sequence ID" value="NZ_SJXE01000003.1"/>
</dbReference>
<feature type="transmembrane region" description="Helical" evidence="8">
    <location>
        <begin position="310"/>
        <end position="327"/>
    </location>
</feature>
<evidence type="ECO:0000256" key="8">
    <source>
        <dbReference type="SAM" id="Phobius"/>
    </source>
</evidence>
<dbReference type="SUPFAM" id="SSF81345">
    <property type="entry name" value="ABC transporter involved in vitamin B12 uptake, BtuC"/>
    <property type="match status" value="1"/>
</dbReference>
<keyword evidence="3" id="KW-0813">Transport</keyword>
<feature type="transmembrane region" description="Helical" evidence="8">
    <location>
        <begin position="21"/>
        <end position="39"/>
    </location>
</feature>
<dbReference type="Pfam" id="PF01032">
    <property type="entry name" value="FecCD"/>
    <property type="match status" value="1"/>
</dbReference>
<evidence type="ECO:0000256" key="2">
    <source>
        <dbReference type="ARBA" id="ARBA00007935"/>
    </source>
</evidence>
<dbReference type="PANTHER" id="PTHR30472">
    <property type="entry name" value="FERRIC ENTEROBACTIN TRANSPORT SYSTEM PERMEASE PROTEIN"/>
    <property type="match status" value="1"/>
</dbReference>
<evidence type="ECO:0000256" key="4">
    <source>
        <dbReference type="ARBA" id="ARBA00022475"/>
    </source>
</evidence>
<name>A0ABY2AQ97_9GAMM</name>
<keyword evidence="5 8" id="KW-0812">Transmembrane</keyword>
<dbReference type="CDD" id="cd06550">
    <property type="entry name" value="TM_ABC_iron-siderophores_like"/>
    <property type="match status" value="1"/>
</dbReference>
<evidence type="ECO:0000256" key="7">
    <source>
        <dbReference type="ARBA" id="ARBA00023136"/>
    </source>
</evidence>
<gene>
    <name evidence="9" type="ORF">EZV61_09180</name>
</gene>
<evidence type="ECO:0000256" key="1">
    <source>
        <dbReference type="ARBA" id="ARBA00004651"/>
    </source>
</evidence>
<accession>A0ABY2AQ97</accession>
<evidence type="ECO:0000313" key="9">
    <source>
        <dbReference type="EMBL" id="TCI03706.1"/>
    </source>
</evidence>
<dbReference type="Gene3D" id="1.10.3470.10">
    <property type="entry name" value="ABC transporter involved in vitamin B12 uptake, BtuC"/>
    <property type="match status" value="1"/>
</dbReference>
<evidence type="ECO:0000313" key="10">
    <source>
        <dbReference type="Proteomes" id="UP000292554"/>
    </source>
</evidence>
<comment type="similarity">
    <text evidence="2">Belongs to the binding-protein-dependent transport system permease family. FecCD subfamily.</text>
</comment>
<keyword evidence="4" id="KW-1003">Cell membrane</keyword>
<keyword evidence="7 8" id="KW-0472">Membrane</keyword>
<feature type="transmembrane region" description="Helical" evidence="8">
    <location>
        <begin position="117"/>
        <end position="139"/>
    </location>
</feature>
<protein>
    <submittedName>
        <fullName evidence="9">Enterobactin ABC transporter permease</fullName>
    </submittedName>
</protein>
<feature type="transmembrane region" description="Helical" evidence="8">
    <location>
        <begin position="193"/>
        <end position="212"/>
    </location>
</feature>
<reference evidence="9 10" key="1">
    <citation type="submission" date="2019-02" db="EMBL/GenBank/DDBJ databases">
        <title>Corallincola luteus sp. nov., a marine bacterium isolated from surface sediment of Bohai Sea in China.</title>
        <authorList>
            <person name="Ren Q."/>
        </authorList>
    </citation>
    <scope>NUCLEOTIDE SEQUENCE [LARGE SCALE GENOMIC DNA]</scope>
    <source>
        <strain evidence="9 10">DASS28</strain>
    </source>
</reference>
<dbReference type="InterPro" id="IPR037294">
    <property type="entry name" value="ABC_BtuC-like"/>
</dbReference>
<keyword evidence="6 8" id="KW-1133">Transmembrane helix</keyword>
<comment type="caution">
    <text evidence="9">The sequence shown here is derived from an EMBL/GenBank/DDBJ whole genome shotgun (WGS) entry which is preliminary data.</text>
</comment>
<comment type="subcellular location">
    <subcellularLocation>
        <location evidence="1">Cell membrane</location>
        <topology evidence="1">Multi-pass membrane protein</topology>
    </subcellularLocation>
</comment>
<organism evidence="9 10">
    <name type="scientific">Corallincola luteus</name>
    <dbReference type="NCBI Taxonomy" id="1775177"/>
    <lineage>
        <taxon>Bacteria</taxon>
        <taxon>Pseudomonadati</taxon>
        <taxon>Pseudomonadota</taxon>
        <taxon>Gammaproteobacteria</taxon>
        <taxon>Alteromonadales</taxon>
        <taxon>Psychromonadaceae</taxon>
        <taxon>Corallincola</taxon>
    </lineage>
</organism>
<dbReference type="Proteomes" id="UP000292554">
    <property type="component" value="Unassembled WGS sequence"/>
</dbReference>
<feature type="transmembrane region" description="Helical" evidence="8">
    <location>
        <begin position="280"/>
        <end position="304"/>
    </location>
</feature>
<keyword evidence="10" id="KW-1185">Reference proteome</keyword>
<feature type="transmembrane region" description="Helical" evidence="8">
    <location>
        <begin position="59"/>
        <end position="78"/>
    </location>
</feature>
<proteinExistence type="inferred from homology"/>
<sequence length="332" mass="36640">MTPSDVTEKSGQIRNARSRPILRLAVIWGLAALCILLFLSLNMKAGWEFTLMFRGKKLLTLLLVAYTVGIASVLFQTITHNRILTPSIMGFDALYVLLQSGLIFLFGGITYTQLSPYIKWTGETLIMVGALCLLYQWLFRLKGQNLHLLVLVGVILGTLFRSLSSLIQRMLDPSEFTLFQDAIFASFNSVDGYLLTLSLMVVVISSLLLFRYHSLFDVLMLGKDNAINLGVPYQRSVLATLALIAVLTALSTTLVGPVLFLGLLVANLSYTLAGSAQHKYLFPMVAGIGVVCLVGGETILQHVLQFESRLSIIIDFVGGLFFLALILRKQLK</sequence>
<dbReference type="PANTHER" id="PTHR30472:SF19">
    <property type="entry name" value="PETROBACTIN IMPORT SYSTEM PERMEASE PROTEIN YCLO"/>
    <property type="match status" value="1"/>
</dbReference>
<dbReference type="EMBL" id="SJXE01000003">
    <property type="protein sequence ID" value="TCI03706.1"/>
    <property type="molecule type" value="Genomic_DNA"/>
</dbReference>
<feature type="transmembrane region" description="Helical" evidence="8">
    <location>
        <begin position="90"/>
        <end position="111"/>
    </location>
</feature>